<comment type="caution">
    <text evidence="5">The sequence shown here is derived from an EMBL/GenBank/DDBJ whole genome shotgun (WGS) entry which is preliminary data.</text>
</comment>
<dbReference type="EMBL" id="PHIG01000029">
    <property type="protein sequence ID" value="PJK30283.1"/>
    <property type="molecule type" value="Genomic_DNA"/>
</dbReference>
<dbReference type="Pfam" id="PF00501">
    <property type="entry name" value="AMP-binding"/>
    <property type="match status" value="1"/>
</dbReference>
<sequence>MTDVSASIARGDTLPKLVLRNARQWPDRVAFREKDYGIWQSYRWKETEEGIRALALGFKALGLQRGDKVSIVGDNRPQLYWVFLAVEAMGGIAVPIYQDSGAEEARFVLDHGEVRFVVAENQEQVDKILEIKDACPSIETVVCFFQRGMRNYDMPFLHSFEHVQEMGRRLQADKPDLYEAEVAKGEPGDVSLIAYTSGTTGNPKGVMHTHHSIITAARAVIEFEELNEHDEIICYLPMAWVGDHFFFAQGVIGGFPVSCPESAETLLNDIRELGPTYFFAPPAIFENLLTNITIRMDDAGAIKRRMYEFFIGVARRCGIDILEGRKVNPIDRLLYAIGRVLVYGPLKDNLGFSRVRLAYTGGAPMGPDIFNFYRGIGFNLKQLYGQTESCAYACIQRNGDVRPDTVGPPAPGCEIRIADDGEILVRTPGVFTAYYKNDEATQETLVEGWIHTGDAGIFTDDGHLKVIDRARDVGKLNDGTLFAPQFLENKLKFFPAIREAVCHGDGRDFVTAFIVIDQEAVGSWAEKNSISFASYADLAGRAAVSDLIAGCVEKVNADLARDSELASSQIRRFLLLHKELDADDGELTRTRKVRRRIVAERYEPLIEALFSGAEEASIESQVTYEDGRKGSLRANVKVRDARTFEPLRQSPQATPAEPLRKAG</sequence>
<name>A0A2M9G3J4_9PROT</name>
<dbReference type="PANTHER" id="PTHR43272:SF33">
    <property type="entry name" value="AMP-BINDING DOMAIN-CONTAINING PROTEIN-RELATED"/>
    <property type="match status" value="1"/>
</dbReference>
<dbReference type="PANTHER" id="PTHR43272">
    <property type="entry name" value="LONG-CHAIN-FATTY-ACID--COA LIGASE"/>
    <property type="match status" value="1"/>
</dbReference>
<dbReference type="Gene3D" id="3.40.50.12780">
    <property type="entry name" value="N-terminal domain of ligase-like"/>
    <property type="match status" value="1"/>
</dbReference>
<dbReference type="Proteomes" id="UP000229498">
    <property type="component" value="Unassembled WGS sequence"/>
</dbReference>
<feature type="domain" description="AMP-dependent synthetase/ligase" evidence="4">
    <location>
        <begin position="20"/>
        <end position="435"/>
    </location>
</feature>
<keyword evidence="5" id="KW-0436">Ligase</keyword>
<dbReference type="PROSITE" id="PS00455">
    <property type="entry name" value="AMP_BINDING"/>
    <property type="match status" value="1"/>
</dbReference>
<dbReference type="AlphaFoldDB" id="A0A2M9G3J4"/>
<proteinExistence type="predicted"/>
<evidence type="ECO:0000256" key="3">
    <source>
        <dbReference type="SAM" id="MobiDB-lite"/>
    </source>
</evidence>
<dbReference type="OrthoDB" id="6187882at2"/>
<evidence type="ECO:0000256" key="2">
    <source>
        <dbReference type="ARBA" id="ARBA00022840"/>
    </source>
</evidence>
<dbReference type="InterPro" id="IPR042099">
    <property type="entry name" value="ANL_N_sf"/>
</dbReference>
<keyword evidence="1" id="KW-0547">Nucleotide-binding</keyword>
<dbReference type="Pfam" id="PF23562">
    <property type="entry name" value="AMP-binding_C_3"/>
    <property type="match status" value="1"/>
</dbReference>
<feature type="region of interest" description="Disordered" evidence="3">
    <location>
        <begin position="642"/>
        <end position="663"/>
    </location>
</feature>
<evidence type="ECO:0000313" key="6">
    <source>
        <dbReference type="Proteomes" id="UP000229498"/>
    </source>
</evidence>
<dbReference type="GO" id="GO:0004467">
    <property type="term" value="F:long-chain fatty acid-CoA ligase activity"/>
    <property type="evidence" value="ECO:0007669"/>
    <property type="project" value="TreeGrafter"/>
</dbReference>
<organism evidence="5 6">
    <name type="scientific">Minwuia thermotolerans</name>
    <dbReference type="NCBI Taxonomy" id="2056226"/>
    <lineage>
        <taxon>Bacteria</taxon>
        <taxon>Pseudomonadati</taxon>
        <taxon>Pseudomonadota</taxon>
        <taxon>Alphaproteobacteria</taxon>
        <taxon>Minwuiales</taxon>
        <taxon>Minwuiaceae</taxon>
        <taxon>Minwuia</taxon>
    </lineage>
</organism>
<dbReference type="SUPFAM" id="SSF56801">
    <property type="entry name" value="Acetyl-CoA synthetase-like"/>
    <property type="match status" value="1"/>
</dbReference>
<accession>A0A2M9G3J4</accession>
<gene>
    <name evidence="5" type="ORF">CVT23_07820</name>
</gene>
<keyword evidence="6" id="KW-1185">Reference proteome</keyword>
<evidence type="ECO:0000256" key="1">
    <source>
        <dbReference type="ARBA" id="ARBA00022741"/>
    </source>
</evidence>
<dbReference type="GO" id="GO:0016020">
    <property type="term" value="C:membrane"/>
    <property type="evidence" value="ECO:0007669"/>
    <property type="project" value="TreeGrafter"/>
</dbReference>
<dbReference type="InterPro" id="IPR020845">
    <property type="entry name" value="AMP-binding_CS"/>
</dbReference>
<reference evidence="5 6" key="1">
    <citation type="submission" date="2017-11" db="EMBL/GenBank/DDBJ databases">
        <title>Draft genome sequence of Rhizobiales bacterium SY3-13.</title>
        <authorList>
            <person name="Sun C."/>
        </authorList>
    </citation>
    <scope>NUCLEOTIDE SEQUENCE [LARGE SCALE GENOMIC DNA]</scope>
    <source>
        <strain evidence="5 6">SY3-13</strain>
    </source>
</reference>
<evidence type="ECO:0000259" key="4">
    <source>
        <dbReference type="Pfam" id="PF00501"/>
    </source>
</evidence>
<dbReference type="InterPro" id="IPR000873">
    <property type="entry name" value="AMP-dep_synth/lig_dom"/>
</dbReference>
<keyword evidence="2" id="KW-0067">ATP-binding</keyword>
<protein>
    <submittedName>
        <fullName evidence="5">Long-chain fatty acid--CoA ligase</fullName>
    </submittedName>
</protein>
<evidence type="ECO:0000313" key="5">
    <source>
        <dbReference type="EMBL" id="PJK30283.1"/>
    </source>
</evidence>
<dbReference type="RefSeq" id="WP_109795480.1">
    <property type="nucleotide sequence ID" value="NZ_PHIG01000029.1"/>
</dbReference>
<dbReference type="GO" id="GO:0005524">
    <property type="term" value="F:ATP binding"/>
    <property type="evidence" value="ECO:0007669"/>
    <property type="project" value="UniProtKB-KW"/>
</dbReference>